<dbReference type="Pfam" id="PF01411">
    <property type="entry name" value="tRNA-synt_2c"/>
    <property type="match status" value="1"/>
</dbReference>
<dbReference type="SUPFAM" id="SSF55186">
    <property type="entry name" value="ThrRS/AlaRS common domain"/>
    <property type="match status" value="1"/>
</dbReference>
<gene>
    <name evidence="7" type="ORF">OP8BY_0683</name>
</gene>
<evidence type="ECO:0000313" key="7">
    <source>
        <dbReference type="EMBL" id="RFT15052.1"/>
    </source>
</evidence>
<dbReference type="Gene3D" id="2.40.30.130">
    <property type="match status" value="1"/>
</dbReference>
<accession>A0A3E2BK69</accession>
<reference evidence="7 8" key="1">
    <citation type="submission" date="2018-08" db="EMBL/GenBank/DDBJ databases">
        <title>Genome analysis of the thermophilic bacterium of the candidate phylum Aminicenantes from deep subsurface aquifer revealed its physiology and ecological role.</title>
        <authorList>
            <person name="Kadnikov V.V."/>
            <person name="Mardanov A.V."/>
            <person name="Beletsky A.V."/>
            <person name="Karnachuk O.V."/>
            <person name="Ravin N.V."/>
        </authorList>
    </citation>
    <scope>NUCLEOTIDE SEQUENCE [LARGE SCALE GENOMIC DNA]</scope>
    <source>
        <strain evidence="7">BY38</strain>
    </source>
</reference>
<evidence type="ECO:0000256" key="1">
    <source>
        <dbReference type="ARBA" id="ARBA00001947"/>
    </source>
</evidence>
<dbReference type="GO" id="GO:0002161">
    <property type="term" value="F:aminoacyl-tRNA deacylase activity"/>
    <property type="evidence" value="ECO:0007669"/>
    <property type="project" value="UniProtKB-ARBA"/>
</dbReference>
<dbReference type="Proteomes" id="UP000257323">
    <property type="component" value="Unassembled WGS sequence"/>
</dbReference>
<organism evidence="7 8">
    <name type="scientific">Candidatus Saccharicenans subterraneus</name>
    <dbReference type="NCBI Taxonomy" id="2508984"/>
    <lineage>
        <taxon>Bacteria</taxon>
        <taxon>Candidatus Aminicenantota</taxon>
        <taxon>Candidatus Aminicenantia</taxon>
        <taxon>Candidatus Aminicenantales</taxon>
        <taxon>Candidatus Saccharicenantaceae</taxon>
        <taxon>Candidatus Saccharicenans</taxon>
    </lineage>
</organism>
<dbReference type="GO" id="GO:0003676">
    <property type="term" value="F:nucleic acid binding"/>
    <property type="evidence" value="ECO:0007669"/>
    <property type="project" value="InterPro"/>
</dbReference>
<keyword evidence="4" id="KW-0862">Zinc</keyword>
<keyword evidence="5" id="KW-0175">Coiled coil</keyword>
<keyword evidence="7" id="KW-0436">Ligase</keyword>
<comment type="cofactor">
    <cofactor evidence="1">
        <name>Zn(2+)</name>
        <dbReference type="ChEBI" id="CHEBI:29105"/>
    </cofactor>
</comment>
<evidence type="ECO:0000256" key="5">
    <source>
        <dbReference type="SAM" id="Coils"/>
    </source>
</evidence>
<keyword evidence="3" id="KW-0479">Metal-binding</keyword>
<dbReference type="Gene3D" id="3.10.310.40">
    <property type="match status" value="1"/>
</dbReference>
<dbReference type="GO" id="GO:0006419">
    <property type="term" value="P:alanyl-tRNA aminoacylation"/>
    <property type="evidence" value="ECO:0007669"/>
    <property type="project" value="InterPro"/>
</dbReference>
<dbReference type="InterPro" id="IPR009000">
    <property type="entry name" value="Transl_B-barrel_sf"/>
</dbReference>
<dbReference type="EMBL" id="QUAH01000013">
    <property type="protein sequence ID" value="RFT15052.1"/>
    <property type="molecule type" value="Genomic_DNA"/>
</dbReference>
<comment type="caution">
    <text evidence="7">The sequence shown here is derived from an EMBL/GenBank/DDBJ whole genome shotgun (WGS) entry which is preliminary data.</text>
</comment>
<proteinExistence type="predicted"/>
<dbReference type="PROSITE" id="PS50860">
    <property type="entry name" value="AA_TRNA_LIGASE_II_ALA"/>
    <property type="match status" value="1"/>
</dbReference>
<evidence type="ECO:0000256" key="4">
    <source>
        <dbReference type="ARBA" id="ARBA00022833"/>
    </source>
</evidence>
<dbReference type="Pfam" id="PF07973">
    <property type="entry name" value="tRNA_SAD"/>
    <property type="match status" value="1"/>
</dbReference>
<evidence type="ECO:0000256" key="2">
    <source>
        <dbReference type="ARBA" id="ARBA00004496"/>
    </source>
</evidence>
<feature type="coiled-coil region" evidence="5">
    <location>
        <begin position="303"/>
        <end position="330"/>
    </location>
</feature>
<dbReference type="GO" id="GO:0005737">
    <property type="term" value="C:cytoplasm"/>
    <property type="evidence" value="ECO:0007669"/>
    <property type="project" value="UniProtKB-SubCell"/>
</dbReference>
<dbReference type="InterPro" id="IPR018163">
    <property type="entry name" value="Thr/Ala-tRNA-synth_IIc_edit"/>
</dbReference>
<dbReference type="InterPro" id="IPR018164">
    <property type="entry name" value="Ala-tRNA-synth_IIc_N"/>
</dbReference>
<dbReference type="GO" id="GO:0005524">
    <property type="term" value="F:ATP binding"/>
    <property type="evidence" value="ECO:0007669"/>
    <property type="project" value="InterPro"/>
</dbReference>
<dbReference type="InterPro" id="IPR012947">
    <property type="entry name" value="tRNA_SAD"/>
</dbReference>
<comment type="subcellular location">
    <subcellularLocation>
        <location evidence="2">Cytoplasm</location>
    </subcellularLocation>
</comment>
<evidence type="ECO:0000256" key="3">
    <source>
        <dbReference type="ARBA" id="ARBA00022723"/>
    </source>
</evidence>
<protein>
    <submittedName>
        <fullName evidence="7">Alanyl-tRNA synthetase family protein</fullName>
    </submittedName>
</protein>
<dbReference type="InterPro" id="IPR018165">
    <property type="entry name" value="Ala-tRNA-synth_IIc_core"/>
</dbReference>
<feature type="domain" description="Alanyl-transfer RNA synthetases family profile" evidence="6">
    <location>
        <begin position="1"/>
        <end position="280"/>
    </location>
</feature>
<dbReference type="SUPFAM" id="SSF50447">
    <property type="entry name" value="Translation proteins"/>
    <property type="match status" value="1"/>
</dbReference>
<keyword evidence="7" id="KW-0030">Aminoacyl-tRNA synthetase</keyword>
<dbReference type="InterPro" id="IPR051335">
    <property type="entry name" value="Alanyl-tRNA_Editing_Enzymes"/>
</dbReference>
<dbReference type="PANTHER" id="PTHR43462:SF1">
    <property type="entry name" value="ALANYL-TRNA EDITING PROTEIN AARSD1"/>
    <property type="match status" value="1"/>
</dbReference>
<dbReference type="GO" id="GO:0004813">
    <property type="term" value="F:alanine-tRNA ligase activity"/>
    <property type="evidence" value="ECO:0007669"/>
    <property type="project" value="InterPro"/>
</dbReference>
<sequence>MSARRDLPGSFEPLSKSLPEISLTVGLWYTWKKRRRHMNNNQSDQATERLYFQDAYLQEFSARVTGRESREGSPVVVLDRTAFYPESGGQPHDLGWLNEVRVIRVEEENGRILHFLEEELTGDEVRGRLDWPRRFDHMQQHTGQHILSQAFYEIIKGETLSFHLGQEESTVEIGIPAIKDETLQRVEELANRIVFSDLEVKTYFLPEEELKTIPLRKPPKKSGLVRVVEVSGFDYSACGGTHCRRTGEVGLIKILKQDKIRGNLRFSFVCGFRALREFENRRRYLQSAAVLLSAEESEVAACVEKNLAELKNYKKKQKKLEERLSFFEAREMLAQSQGGIISGLYPEKSPEEVKFLALNLVHQAEVLAVLAAYRNEHFHLVVAASDGLKVDVREVIPVLQAEMQLKGGGSPTLIELVSPEKDKAARAIELVLEFLKVRTGRA</sequence>
<name>A0A3E2BK69_9BACT</name>
<dbReference type="PANTHER" id="PTHR43462">
    <property type="entry name" value="ALANYL-TRNA EDITING PROTEIN"/>
    <property type="match status" value="1"/>
</dbReference>
<dbReference type="SMART" id="SM00863">
    <property type="entry name" value="tRNA_SAD"/>
    <property type="match status" value="1"/>
</dbReference>
<dbReference type="AlphaFoldDB" id="A0A3E2BK69"/>
<dbReference type="Gene3D" id="3.30.980.10">
    <property type="entry name" value="Threonyl-trna Synthetase, Chain A, domain 2"/>
    <property type="match status" value="1"/>
</dbReference>
<dbReference type="GO" id="GO:0046872">
    <property type="term" value="F:metal ion binding"/>
    <property type="evidence" value="ECO:0007669"/>
    <property type="project" value="UniProtKB-KW"/>
</dbReference>
<evidence type="ECO:0000259" key="6">
    <source>
        <dbReference type="PROSITE" id="PS50860"/>
    </source>
</evidence>
<evidence type="ECO:0000313" key="8">
    <source>
        <dbReference type="Proteomes" id="UP000257323"/>
    </source>
</evidence>